<dbReference type="Pfam" id="PF09994">
    <property type="entry name" value="T6SS_Tle1-like_cat"/>
    <property type="match status" value="1"/>
</dbReference>
<protein>
    <recommendedName>
        <fullName evidence="2">T6SS Phospholipase effector Tle1-like catalytic domain-containing protein</fullName>
    </recommendedName>
</protein>
<dbReference type="PANTHER" id="PTHR33840:SF1">
    <property type="entry name" value="TLE1 PHOSPHOLIPASE DOMAIN-CONTAINING PROTEIN"/>
    <property type="match status" value="1"/>
</dbReference>
<name>A0A1Y5TA81_9RHOB</name>
<evidence type="ECO:0000313" key="4">
    <source>
        <dbReference type="Proteomes" id="UP000193623"/>
    </source>
</evidence>
<evidence type="ECO:0000256" key="1">
    <source>
        <dbReference type="SAM" id="MobiDB-lite"/>
    </source>
</evidence>
<feature type="region of interest" description="Disordered" evidence="1">
    <location>
        <begin position="404"/>
        <end position="427"/>
    </location>
</feature>
<proteinExistence type="predicted"/>
<sequence>MLGDKPMKRIVIFIDGTWNRPDAEHPTNVVRLARCVQHRTDSGMPQVVLYTAGVGSGSGNNRLARKMDRVFGGTLGWGLLSIMEDMYRRLVFAYEPGDEVMIFGFSRGAFAARSLVGFIRSAGICGRDRLRDIPAAVARYVDRAPETHPRHEDSYAFRLGFSPAVVTSLDERKWRAKHGQRHEDVVDLRIAYLGVWDTVKALGLPAALPGAGAFNRKYEFHDAMLSSMVMAARHAISIDERRKTFPAMPWSNIAEMNKARNFVAPEYLQQWFPGNHGSVGGGGSRRGLSSVALNWVMLGAAKAGLALDWREMRNVADRFDVMEPLDNKFGPLGLANVLNKWTNDRKGPQELVEMSMLAIDRVFEDEGYIRNPSLKAIYADLYKLDEDRRDKIRKAHRATDGAYTHMPGRVTWPGPPEWARTPDTLDE</sequence>
<gene>
    <name evidence="3" type="ORF">PSJ8397_03128</name>
</gene>
<dbReference type="PANTHER" id="PTHR33840">
    <property type="match status" value="1"/>
</dbReference>
<keyword evidence="4" id="KW-1185">Reference proteome</keyword>
<reference evidence="3 4" key="1">
    <citation type="submission" date="2017-03" db="EMBL/GenBank/DDBJ databases">
        <authorList>
            <person name="Afonso C.L."/>
            <person name="Miller P.J."/>
            <person name="Scott M.A."/>
            <person name="Spackman E."/>
            <person name="Goraichik I."/>
            <person name="Dimitrov K.M."/>
            <person name="Suarez D.L."/>
            <person name="Swayne D.E."/>
        </authorList>
    </citation>
    <scope>NUCLEOTIDE SEQUENCE [LARGE SCALE GENOMIC DNA]</scope>
    <source>
        <strain evidence="3 4">CECT 8397</strain>
    </source>
</reference>
<organism evidence="3 4">
    <name type="scientific">Pseudooctadecabacter jejudonensis</name>
    <dbReference type="NCBI Taxonomy" id="1391910"/>
    <lineage>
        <taxon>Bacteria</taxon>
        <taxon>Pseudomonadati</taxon>
        <taxon>Pseudomonadota</taxon>
        <taxon>Alphaproteobacteria</taxon>
        <taxon>Rhodobacterales</taxon>
        <taxon>Paracoccaceae</taxon>
        <taxon>Pseudooctadecabacter</taxon>
    </lineage>
</organism>
<evidence type="ECO:0000313" key="3">
    <source>
        <dbReference type="EMBL" id="SLN59041.1"/>
    </source>
</evidence>
<feature type="domain" description="T6SS Phospholipase effector Tle1-like catalytic" evidence="2">
    <location>
        <begin position="8"/>
        <end position="297"/>
    </location>
</feature>
<evidence type="ECO:0000259" key="2">
    <source>
        <dbReference type="Pfam" id="PF09994"/>
    </source>
</evidence>
<dbReference type="EMBL" id="FWFT01000006">
    <property type="protein sequence ID" value="SLN59041.1"/>
    <property type="molecule type" value="Genomic_DNA"/>
</dbReference>
<dbReference type="InterPro" id="IPR018712">
    <property type="entry name" value="Tle1-like_cat"/>
</dbReference>
<dbReference type="Proteomes" id="UP000193623">
    <property type="component" value="Unassembled WGS sequence"/>
</dbReference>
<accession>A0A1Y5TA81</accession>
<dbReference type="AlphaFoldDB" id="A0A1Y5TA81"/>